<reference evidence="1 2" key="1">
    <citation type="submission" date="2023-08" db="EMBL/GenBank/DDBJ databases">
        <title>Whole-Genome Sequencing and Taxonomic description of Escherichia ruysiae strains Isolated from a healthy canine fecal sample.</title>
        <authorList>
            <person name="Liang S."/>
            <person name="Mlaga K.D."/>
            <person name="Jospin G."/>
            <person name="Uttarwar R."/>
            <person name="Marfori Z."/>
            <person name="Alvarado N."/>
            <person name="Scarsella E."/>
            <person name="Ganz H."/>
            <person name="Dione N."/>
        </authorList>
    </citation>
    <scope>NUCLEOTIDE SEQUENCE [LARGE SCALE GENOMIC DNA]</scope>
    <source>
        <strain evidence="1 2">AB136</strain>
    </source>
</reference>
<name>A0ABU1DQU5_9ESCH</name>
<sequence length="76" mass="8891">MTNGKRAMGHCKCFHYAICAFSQALRGDFQKNEAFELLWINFAIVIVFTDIPAKEVEKHVTIARYWIFVRQEEDGH</sequence>
<gene>
    <name evidence="1" type="ORF">RGV86_08350</name>
</gene>
<proteinExistence type="predicted"/>
<dbReference type="Proteomes" id="UP001256818">
    <property type="component" value="Unassembled WGS sequence"/>
</dbReference>
<keyword evidence="2" id="KW-1185">Reference proteome</keyword>
<evidence type="ECO:0000313" key="1">
    <source>
        <dbReference type="EMBL" id="MDR4878384.1"/>
    </source>
</evidence>
<comment type="caution">
    <text evidence="1">The sequence shown here is derived from an EMBL/GenBank/DDBJ whole genome shotgun (WGS) entry which is preliminary data.</text>
</comment>
<dbReference type="EMBL" id="JAVIWS010000001">
    <property type="protein sequence ID" value="MDR4878384.1"/>
    <property type="molecule type" value="Genomic_DNA"/>
</dbReference>
<accession>A0ABU1DQU5</accession>
<dbReference type="GeneID" id="86860980"/>
<evidence type="ECO:0000313" key="2">
    <source>
        <dbReference type="Proteomes" id="UP001256818"/>
    </source>
</evidence>
<organism evidence="1 2">
    <name type="scientific">Escherichia ruysiae</name>
    <dbReference type="NCBI Taxonomy" id="2608867"/>
    <lineage>
        <taxon>Bacteria</taxon>
        <taxon>Pseudomonadati</taxon>
        <taxon>Pseudomonadota</taxon>
        <taxon>Gammaproteobacteria</taxon>
        <taxon>Enterobacterales</taxon>
        <taxon>Enterobacteriaceae</taxon>
        <taxon>Escherichia</taxon>
    </lineage>
</organism>
<dbReference type="RefSeq" id="WP_000181265.1">
    <property type="nucleotide sequence ID" value="NZ_CABVLQ010000001.1"/>
</dbReference>
<protein>
    <submittedName>
        <fullName evidence="1">Uncharacterized protein</fullName>
    </submittedName>
</protein>